<keyword evidence="11" id="KW-0520">NAD</keyword>
<dbReference type="InterPro" id="IPR019574">
    <property type="entry name" value="NADH_UbQ_OxRdtase_Gsu_4Fe4S-bd"/>
</dbReference>
<keyword evidence="4" id="KW-0004">4Fe-4S</keyword>
<comment type="cofactor">
    <cofactor evidence="1">
        <name>[4Fe-4S] cluster</name>
        <dbReference type="ChEBI" id="CHEBI:49883"/>
    </cofactor>
</comment>
<dbReference type="Pfam" id="PF13510">
    <property type="entry name" value="Fer2_4"/>
    <property type="match status" value="1"/>
</dbReference>
<evidence type="ECO:0000256" key="3">
    <source>
        <dbReference type="ARBA" id="ARBA00005404"/>
    </source>
</evidence>
<evidence type="ECO:0000256" key="6">
    <source>
        <dbReference type="ARBA" id="ARBA00022719"/>
    </source>
</evidence>
<feature type="domain" description="4Fe-4S Mo/W bis-MGD-type" evidence="15">
    <location>
        <begin position="216"/>
        <end position="277"/>
    </location>
</feature>
<dbReference type="GO" id="GO:0008137">
    <property type="term" value="F:NADH dehydrogenase (ubiquinone) activity"/>
    <property type="evidence" value="ECO:0007669"/>
    <property type="project" value="InterPro"/>
</dbReference>
<evidence type="ECO:0000256" key="5">
    <source>
        <dbReference type="ARBA" id="ARBA00022714"/>
    </source>
</evidence>
<keyword evidence="8" id="KW-1278">Translocase</keyword>
<dbReference type="InterPro" id="IPR001041">
    <property type="entry name" value="2Fe-2S_ferredoxin-type"/>
</dbReference>
<evidence type="ECO:0000256" key="13">
    <source>
        <dbReference type="ARBA" id="ARBA00034078"/>
    </source>
</evidence>
<evidence type="ECO:0000259" key="16">
    <source>
        <dbReference type="PROSITE" id="PS51839"/>
    </source>
</evidence>
<sequence length="504" mass="56955">MAHIMVDGTVLEVKEGALLIEELLVHKINIPHFCYHPALGKDGNCRMCMVEIEGQKRPQIACDTPIIEGMIVRTKGANIDRVKRSILELELINHPIDCPICDQAGECSLQNYYMDVGLYESRLSTPKVRGEKHVDLGANVVLDQERCVLCTRCVRFTKNITKTNELGVLSRADHSVISTFPGAKLTNPYAMNVVDLCPVGALTSKDFRFQQRVWFLNTKEAICDHCGRGCSIFVDHHKEKYKDEMVYRYRPRLNETINGYFICDAGRLSYTKENENQAFHALIRGKMSEYEYAEGKLLRLLKRHLGKTLFLLSSNLSLEEMVRVQKLSKLYEITLNAYEPERYDATFGDDFLKCNDRSANARALPLLGIDTSKEGLETALEKAELVVLIGRSDAHMIQESGYTRNTVILCSNCEVTCKEVELVLPIASHTRREGSFINVDGYIQYSACAIQSEHGHKTLLTLLAAILGDTIFTCKEVWDAELFFYEVLKGVSFESLKTTPKIAL</sequence>
<dbReference type="SMART" id="SM00929">
    <property type="entry name" value="NADH-G_4Fe-4S_3"/>
    <property type="match status" value="1"/>
</dbReference>
<dbReference type="KEGG" id="shal:SHALO_0501"/>
<dbReference type="PROSITE" id="PS00643">
    <property type="entry name" value="COMPLEX1_75K_3"/>
    <property type="match status" value="1"/>
</dbReference>
<evidence type="ECO:0000256" key="1">
    <source>
        <dbReference type="ARBA" id="ARBA00001966"/>
    </source>
</evidence>
<dbReference type="Pfam" id="PF22117">
    <property type="entry name" value="Fer4_Nqo3"/>
    <property type="match status" value="1"/>
</dbReference>
<feature type="domain" description="4Fe-4S His(Cys)3-ligated-type" evidence="16">
    <location>
        <begin position="78"/>
        <end position="117"/>
    </location>
</feature>
<evidence type="ECO:0000256" key="4">
    <source>
        <dbReference type="ARBA" id="ARBA00022485"/>
    </source>
</evidence>
<evidence type="ECO:0000313" key="17">
    <source>
        <dbReference type="EMBL" id="AOO64291.1"/>
    </source>
</evidence>
<dbReference type="PROSITE" id="PS51669">
    <property type="entry name" value="4FE4S_MOW_BIS_MGD"/>
    <property type="match status" value="1"/>
</dbReference>
<dbReference type="PATRIC" id="fig|1193502.14.peg.511"/>
<evidence type="ECO:0000259" key="14">
    <source>
        <dbReference type="PROSITE" id="PS51085"/>
    </source>
</evidence>
<comment type="cofactor">
    <cofactor evidence="13">
        <name>[2Fe-2S] cluster</name>
        <dbReference type="ChEBI" id="CHEBI:190135"/>
    </cofactor>
</comment>
<evidence type="ECO:0000256" key="12">
    <source>
        <dbReference type="ARBA" id="ARBA00023136"/>
    </source>
</evidence>
<dbReference type="AlphaFoldDB" id="A0A1D7TH17"/>
<dbReference type="PROSITE" id="PS51085">
    <property type="entry name" value="2FE2S_FER_2"/>
    <property type="match status" value="1"/>
</dbReference>
<dbReference type="InterPro" id="IPR006963">
    <property type="entry name" value="Mopterin_OxRdtase_4Fe-4S_dom"/>
</dbReference>
<evidence type="ECO:0000256" key="11">
    <source>
        <dbReference type="ARBA" id="ARBA00023027"/>
    </source>
</evidence>
<dbReference type="GO" id="GO:0016020">
    <property type="term" value="C:membrane"/>
    <property type="evidence" value="ECO:0007669"/>
    <property type="project" value="UniProtKB-SubCell"/>
</dbReference>
<evidence type="ECO:0000256" key="10">
    <source>
        <dbReference type="ARBA" id="ARBA00023014"/>
    </source>
</evidence>
<comment type="subcellular location">
    <subcellularLocation>
        <location evidence="2">Membrane</location>
    </subcellularLocation>
</comment>
<dbReference type="GO" id="GO:0051539">
    <property type="term" value="F:4 iron, 4 sulfur cluster binding"/>
    <property type="evidence" value="ECO:0007669"/>
    <property type="project" value="UniProtKB-KW"/>
</dbReference>
<dbReference type="PROSITE" id="PS00641">
    <property type="entry name" value="COMPLEX1_75K_1"/>
    <property type="match status" value="1"/>
</dbReference>
<keyword evidence="7" id="KW-0479">Metal-binding</keyword>
<dbReference type="FunFam" id="3.10.20.740:FF:000004">
    <property type="entry name" value="NADH-quinone oxidoreductase"/>
    <property type="match status" value="1"/>
</dbReference>
<keyword evidence="17" id="KW-0560">Oxidoreductase</keyword>
<keyword evidence="12" id="KW-0472">Membrane</keyword>
<dbReference type="Pfam" id="PF10588">
    <property type="entry name" value="NADH-G_4Fe-4S_3"/>
    <property type="match status" value="1"/>
</dbReference>
<dbReference type="SUPFAM" id="SSF53706">
    <property type="entry name" value="Formate dehydrogenase/DMSO reductase, domains 1-3"/>
    <property type="match status" value="1"/>
</dbReference>
<keyword evidence="5" id="KW-0001">2Fe-2S</keyword>
<protein>
    <submittedName>
        <fullName evidence="17">NADH-ubiquinone oxidoreductase chain G</fullName>
        <ecNumber evidence="17">1.6.5.3</ecNumber>
    </submittedName>
</protein>
<dbReference type="EC" id="1.6.5.3" evidence="17"/>
<proteinExistence type="inferred from homology"/>
<keyword evidence="18" id="KW-1185">Reference proteome</keyword>
<dbReference type="InterPro" id="IPR050123">
    <property type="entry name" value="Prok_molybdopt-oxidoreductase"/>
</dbReference>
<dbReference type="GO" id="GO:0051537">
    <property type="term" value="F:2 iron, 2 sulfur cluster binding"/>
    <property type="evidence" value="ECO:0007669"/>
    <property type="project" value="UniProtKB-KW"/>
</dbReference>
<dbReference type="GO" id="GO:0042773">
    <property type="term" value="P:ATP synthesis coupled electron transport"/>
    <property type="evidence" value="ECO:0007669"/>
    <property type="project" value="InterPro"/>
</dbReference>
<name>A0A1D7TH17_9BACT</name>
<evidence type="ECO:0000259" key="15">
    <source>
        <dbReference type="PROSITE" id="PS51669"/>
    </source>
</evidence>
<organism evidence="17 18">
    <name type="scientific">Sulfurospirillum halorespirans DSM 13726</name>
    <dbReference type="NCBI Taxonomy" id="1193502"/>
    <lineage>
        <taxon>Bacteria</taxon>
        <taxon>Pseudomonadati</taxon>
        <taxon>Campylobacterota</taxon>
        <taxon>Epsilonproteobacteria</taxon>
        <taxon>Campylobacterales</taxon>
        <taxon>Sulfurospirillaceae</taxon>
        <taxon>Sulfurospirillum</taxon>
    </lineage>
</organism>
<dbReference type="PANTHER" id="PTHR43105">
    <property type="entry name" value="RESPIRATORY NITRATE REDUCTASE"/>
    <property type="match status" value="1"/>
</dbReference>
<evidence type="ECO:0000256" key="2">
    <source>
        <dbReference type="ARBA" id="ARBA00004370"/>
    </source>
</evidence>
<dbReference type="EMBL" id="CP017111">
    <property type="protein sequence ID" value="AOO64291.1"/>
    <property type="molecule type" value="Genomic_DNA"/>
</dbReference>
<dbReference type="Proteomes" id="UP000094609">
    <property type="component" value="Chromosome"/>
</dbReference>
<keyword evidence="10" id="KW-0411">Iron-sulfur</keyword>
<accession>A0A1D7TH17</accession>
<dbReference type="CDD" id="cd00207">
    <property type="entry name" value="fer2"/>
    <property type="match status" value="1"/>
</dbReference>
<dbReference type="RefSeq" id="WP_069477235.1">
    <property type="nucleotide sequence ID" value="NZ_CP017111.1"/>
</dbReference>
<evidence type="ECO:0000256" key="7">
    <source>
        <dbReference type="ARBA" id="ARBA00022723"/>
    </source>
</evidence>
<comment type="similarity">
    <text evidence="3">Belongs to the complex I 75 kDa subunit family.</text>
</comment>
<reference evidence="18" key="1">
    <citation type="submission" date="2016-08" db="EMBL/GenBank/DDBJ databases">
        <title>Complete genome sequence of the organohalide-respiring Epsilonproteobacterium Sulfurospirillum halorespirans.</title>
        <authorList>
            <person name="Goris T."/>
            <person name="Zimmermann J."/>
            <person name="Schenz B."/>
            <person name="Lemos M."/>
            <person name="Hackermueller J."/>
            <person name="Diekert G."/>
        </authorList>
    </citation>
    <scope>NUCLEOTIDE SEQUENCE [LARGE SCALE GENOMIC DNA]</scope>
    <source>
        <strain>DSM 13726</strain>
        <strain evidence="18">PCE-M2</strain>
    </source>
</reference>
<dbReference type="SUPFAM" id="SSF54292">
    <property type="entry name" value="2Fe-2S ferredoxin-like"/>
    <property type="match status" value="1"/>
</dbReference>
<dbReference type="Gene3D" id="3.30.70.20">
    <property type="match status" value="1"/>
</dbReference>
<dbReference type="PROSITE" id="PS51839">
    <property type="entry name" value="4FE4S_HC3"/>
    <property type="match status" value="1"/>
</dbReference>
<evidence type="ECO:0000313" key="18">
    <source>
        <dbReference type="Proteomes" id="UP000094609"/>
    </source>
</evidence>
<dbReference type="InterPro" id="IPR036010">
    <property type="entry name" value="2Fe-2S_ferredoxin-like_sf"/>
</dbReference>
<dbReference type="Gene3D" id="2.20.25.90">
    <property type="entry name" value="ADC-like domains"/>
    <property type="match status" value="1"/>
</dbReference>
<keyword evidence="6" id="KW-0874">Quinone</keyword>
<dbReference type="SUPFAM" id="SSF54862">
    <property type="entry name" value="4Fe-4S ferredoxins"/>
    <property type="match status" value="1"/>
</dbReference>
<dbReference type="GO" id="GO:0048038">
    <property type="term" value="F:quinone binding"/>
    <property type="evidence" value="ECO:0007669"/>
    <property type="project" value="UniProtKB-KW"/>
</dbReference>
<dbReference type="STRING" id="1193502.SHALO_0501"/>
<feature type="domain" description="2Fe-2S ferredoxin-type" evidence="14">
    <location>
        <begin position="1"/>
        <end position="78"/>
    </location>
</feature>
<dbReference type="InterPro" id="IPR054351">
    <property type="entry name" value="NADH_UbQ_OxRdtase_ferredoxin"/>
</dbReference>
<dbReference type="GO" id="GO:0016491">
    <property type="term" value="F:oxidoreductase activity"/>
    <property type="evidence" value="ECO:0007669"/>
    <property type="project" value="UniProtKB-KW"/>
</dbReference>
<gene>
    <name evidence="17" type="ORF">SHALO_0501</name>
</gene>
<evidence type="ECO:0000256" key="9">
    <source>
        <dbReference type="ARBA" id="ARBA00023004"/>
    </source>
</evidence>
<keyword evidence="17" id="KW-0830">Ubiquinone</keyword>
<dbReference type="GO" id="GO:0046872">
    <property type="term" value="F:metal ion binding"/>
    <property type="evidence" value="ECO:0007669"/>
    <property type="project" value="UniProtKB-KW"/>
</dbReference>
<dbReference type="PANTHER" id="PTHR43105:SF10">
    <property type="entry name" value="NADH-QUINONE OXIDOREDUCTASE SUBUNIT G"/>
    <property type="match status" value="1"/>
</dbReference>
<evidence type="ECO:0000256" key="8">
    <source>
        <dbReference type="ARBA" id="ARBA00022967"/>
    </source>
</evidence>
<dbReference type="InterPro" id="IPR000283">
    <property type="entry name" value="NADH_UbQ_OxRdtase_75kDa_su_CS"/>
</dbReference>
<keyword evidence="9" id="KW-0408">Iron</keyword>
<dbReference type="Gene3D" id="3.10.20.740">
    <property type="match status" value="1"/>
</dbReference>